<organism evidence="2 3">
    <name type="scientific">Stephania yunnanensis</name>
    <dbReference type="NCBI Taxonomy" id="152371"/>
    <lineage>
        <taxon>Eukaryota</taxon>
        <taxon>Viridiplantae</taxon>
        <taxon>Streptophyta</taxon>
        <taxon>Embryophyta</taxon>
        <taxon>Tracheophyta</taxon>
        <taxon>Spermatophyta</taxon>
        <taxon>Magnoliopsida</taxon>
        <taxon>Ranunculales</taxon>
        <taxon>Menispermaceae</taxon>
        <taxon>Menispermoideae</taxon>
        <taxon>Cissampelideae</taxon>
        <taxon>Stephania</taxon>
    </lineage>
</organism>
<dbReference type="EMBL" id="JBBNAF010000001">
    <property type="protein sequence ID" value="KAK9169164.1"/>
    <property type="molecule type" value="Genomic_DNA"/>
</dbReference>
<evidence type="ECO:0000256" key="1">
    <source>
        <dbReference type="SAM" id="MobiDB-lite"/>
    </source>
</evidence>
<accession>A0AAP0Q7M0</accession>
<comment type="caution">
    <text evidence="2">The sequence shown here is derived from an EMBL/GenBank/DDBJ whole genome shotgun (WGS) entry which is preliminary data.</text>
</comment>
<evidence type="ECO:0000313" key="3">
    <source>
        <dbReference type="Proteomes" id="UP001420932"/>
    </source>
</evidence>
<protein>
    <submittedName>
        <fullName evidence="2">Uncharacterized protein</fullName>
    </submittedName>
</protein>
<dbReference type="Proteomes" id="UP001420932">
    <property type="component" value="Unassembled WGS sequence"/>
</dbReference>
<reference evidence="2 3" key="1">
    <citation type="submission" date="2024-01" db="EMBL/GenBank/DDBJ databases">
        <title>Genome assemblies of Stephania.</title>
        <authorList>
            <person name="Yang L."/>
        </authorList>
    </citation>
    <scope>NUCLEOTIDE SEQUENCE [LARGE SCALE GENOMIC DNA]</scope>
    <source>
        <strain evidence="2">YNDBR</strain>
        <tissue evidence="2">Leaf</tissue>
    </source>
</reference>
<keyword evidence="3" id="KW-1185">Reference proteome</keyword>
<evidence type="ECO:0000313" key="2">
    <source>
        <dbReference type="EMBL" id="KAK9169164.1"/>
    </source>
</evidence>
<feature type="region of interest" description="Disordered" evidence="1">
    <location>
        <begin position="1"/>
        <end position="66"/>
    </location>
</feature>
<feature type="compositionally biased region" description="Basic and acidic residues" evidence="1">
    <location>
        <begin position="27"/>
        <end position="40"/>
    </location>
</feature>
<sequence>MEKRCGAVVNQQGRRGSGEPPRWRSSGRRDTRQLRGRPEDATSAENSDSGEPLTWTTSSIDGVGGASVGEESELDVANAKARWRWYGQQPRWRGGLSFGIDDWTAARLQQQHPNGMARRRHCSQIGEENERKKTILY</sequence>
<gene>
    <name evidence="2" type="ORF">Syun_001304</name>
</gene>
<proteinExistence type="predicted"/>
<dbReference type="AlphaFoldDB" id="A0AAP0Q7M0"/>
<feature type="compositionally biased region" description="Polar residues" evidence="1">
    <location>
        <begin position="43"/>
        <end position="60"/>
    </location>
</feature>
<name>A0AAP0Q7M0_9MAGN</name>